<dbReference type="InterPro" id="IPR006059">
    <property type="entry name" value="SBP"/>
</dbReference>
<dbReference type="PANTHER" id="PTHR43649:SF12">
    <property type="entry name" value="DIACETYLCHITOBIOSE BINDING PROTEIN DASA"/>
    <property type="match status" value="1"/>
</dbReference>
<reference evidence="2 3" key="1">
    <citation type="submission" date="2017-07" db="EMBL/GenBank/DDBJ databases">
        <title>Paenibacillus herberti R33 genome sequencing and assembly.</title>
        <authorList>
            <person name="Su W."/>
        </authorList>
    </citation>
    <scope>NUCLEOTIDE SEQUENCE [LARGE SCALE GENOMIC DNA]</scope>
    <source>
        <strain evidence="2 3">R33</strain>
    </source>
</reference>
<comment type="caution">
    <text evidence="2">The sequence shown here is derived from an EMBL/GenBank/DDBJ whole genome shotgun (WGS) entry which is preliminary data.</text>
</comment>
<dbReference type="PROSITE" id="PS51257">
    <property type="entry name" value="PROKAR_LIPOPROTEIN"/>
    <property type="match status" value="1"/>
</dbReference>
<feature type="signal peptide" evidence="1">
    <location>
        <begin position="1"/>
        <end position="25"/>
    </location>
</feature>
<organism evidence="2 3">
    <name type="scientific">Paenibacillus herberti</name>
    <dbReference type="NCBI Taxonomy" id="1619309"/>
    <lineage>
        <taxon>Bacteria</taxon>
        <taxon>Bacillati</taxon>
        <taxon>Bacillota</taxon>
        <taxon>Bacilli</taxon>
        <taxon>Bacillales</taxon>
        <taxon>Paenibacillaceae</taxon>
        <taxon>Paenibacillus</taxon>
    </lineage>
</organism>
<accession>A0A229P147</accession>
<dbReference type="OrthoDB" id="9798191at2"/>
<gene>
    <name evidence="2" type="ORF">CGZ75_04215</name>
</gene>
<evidence type="ECO:0000313" key="2">
    <source>
        <dbReference type="EMBL" id="OXM15922.1"/>
    </source>
</evidence>
<dbReference type="Proteomes" id="UP000215145">
    <property type="component" value="Unassembled WGS sequence"/>
</dbReference>
<proteinExistence type="predicted"/>
<name>A0A229P147_9BACL</name>
<dbReference type="Gene3D" id="3.40.190.10">
    <property type="entry name" value="Periplasmic binding protein-like II"/>
    <property type="match status" value="2"/>
</dbReference>
<dbReference type="Pfam" id="PF01547">
    <property type="entry name" value="SBP_bac_1"/>
    <property type="match status" value="1"/>
</dbReference>
<sequence>MKQGRRAAGLLLLTAMLAGCGLSSSNEQETKPLQGKTLVFMAASHPWMDAIRPLLPSFEAETGIRVIVQSYFEDQLTQKLSLNLTSDSHTPDVFMYRPLQEGLLFNRNGWLEHLDNYVTKDTTYDWNDFSPQAVRSSMVDEKLGGIPVITEQGMLYYRKDLLREEGIPVPKTLDELATAAKRLHNPDKGVYGFVARGQRSPLVTQVSSFLYSEGGDFTDGRKATINTPAAIRAFELYGGLLRDYGPPDVINMSWPQAIAFFAEGKAAFYTDATSIYRTVTDPARSNIADKVGFAPFPAGSSGSRTYSITSWGLAMNPSSGQKEAAWAFIRWATSKEIVLATQAKGNTGARQSVWNSPEGTAAFPSELAAVIQGYGDTGVDHDRPAAVNVAEAREAVGEIVQRVMTGYPDIKQKADEQNAILQSILDQE</sequence>
<protein>
    <submittedName>
        <fullName evidence="2">ABC transporter substrate-binding protein</fullName>
    </submittedName>
</protein>
<dbReference type="InterPro" id="IPR050490">
    <property type="entry name" value="Bact_solute-bd_prot1"/>
</dbReference>
<dbReference type="SUPFAM" id="SSF53850">
    <property type="entry name" value="Periplasmic binding protein-like II"/>
    <property type="match status" value="1"/>
</dbReference>
<dbReference type="PANTHER" id="PTHR43649">
    <property type="entry name" value="ARABINOSE-BINDING PROTEIN-RELATED"/>
    <property type="match status" value="1"/>
</dbReference>
<dbReference type="EMBL" id="NMUQ01000001">
    <property type="protein sequence ID" value="OXM15922.1"/>
    <property type="molecule type" value="Genomic_DNA"/>
</dbReference>
<evidence type="ECO:0000256" key="1">
    <source>
        <dbReference type="SAM" id="SignalP"/>
    </source>
</evidence>
<dbReference type="CDD" id="cd13585">
    <property type="entry name" value="PBP2_TMBP_like"/>
    <property type="match status" value="1"/>
</dbReference>
<evidence type="ECO:0000313" key="3">
    <source>
        <dbReference type="Proteomes" id="UP000215145"/>
    </source>
</evidence>
<feature type="chain" id="PRO_5038770772" evidence="1">
    <location>
        <begin position="26"/>
        <end position="428"/>
    </location>
</feature>
<dbReference type="RefSeq" id="WP_089523010.1">
    <property type="nucleotide sequence ID" value="NZ_NMUQ01000001.1"/>
</dbReference>
<keyword evidence="3" id="KW-1185">Reference proteome</keyword>
<dbReference type="AlphaFoldDB" id="A0A229P147"/>
<keyword evidence="1" id="KW-0732">Signal</keyword>